<feature type="region of interest" description="Disordered" evidence="6">
    <location>
        <begin position="75"/>
        <end position="151"/>
    </location>
</feature>
<dbReference type="EMBL" id="JAVRQU010000009">
    <property type="protein sequence ID" value="KAK5698791.1"/>
    <property type="molecule type" value="Genomic_DNA"/>
</dbReference>
<keyword evidence="3 7" id="KW-0812">Transmembrane</keyword>
<dbReference type="InterPro" id="IPR000612">
    <property type="entry name" value="PMP3"/>
</dbReference>
<dbReference type="GO" id="GO:0016020">
    <property type="term" value="C:membrane"/>
    <property type="evidence" value="ECO:0007669"/>
    <property type="project" value="UniProtKB-SubCell"/>
</dbReference>
<dbReference type="Pfam" id="PF01679">
    <property type="entry name" value="Pmp3"/>
    <property type="match status" value="1"/>
</dbReference>
<feature type="compositionally biased region" description="Pro residues" evidence="6">
    <location>
        <begin position="122"/>
        <end position="140"/>
    </location>
</feature>
<feature type="transmembrane region" description="Helical" evidence="7">
    <location>
        <begin position="35"/>
        <end position="57"/>
    </location>
</feature>
<comment type="subcellular location">
    <subcellularLocation>
        <location evidence="1">Membrane</location>
    </subcellularLocation>
</comment>
<evidence type="ECO:0000256" key="5">
    <source>
        <dbReference type="ARBA" id="ARBA00023136"/>
    </source>
</evidence>
<feature type="compositionally biased region" description="Basic and acidic residues" evidence="6">
    <location>
        <begin position="102"/>
        <end position="111"/>
    </location>
</feature>
<evidence type="ECO:0000256" key="2">
    <source>
        <dbReference type="ARBA" id="ARBA00009530"/>
    </source>
</evidence>
<evidence type="ECO:0000313" key="9">
    <source>
        <dbReference type="Proteomes" id="UP001310594"/>
    </source>
</evidence>
<evidence type="ECO:0000313" key="8">
    <source>
        <dbReference type="EMBL" id="KAK5698791.1"/>
    </source>
</evidence>
<name>A0AAN7VRV9_9PEZI</name>
<evidence type="ECO:0000256" key="1">
    <source>
        <dbReference type="ARBA" id="ARBA00004370"/>
    </source>
</evidence>
<keyword evidence="5 7" id="KW-0472">Membrane</keyword>
<protein>
    <submittedName>
        <fullName evidence="8">Uncharacterized protein</fullName>
    </submittedName>
</protein>
<organism evidence="8 9">
    <name type="scientific">Elasticomyces elasticus</name>
    <dbReference type="NCBI Taxonomy" id="574655"/>
    <lineage>
        <taxon>Eukaryota</taxon>
        <taxon>Fungi</taxon>
        <taxon>Dikarya</taxon>
        <taxon>Ascomycota</taxon>
        <taxon>Pezizomycotina</taxon>
        <taxon>Dothideomycetes</taxon>
        <taxon>Dothideomycetidae</taxon>
        <taxon>Mycosphaerellales</taxon>
        <taxon>Teratosphaeriaceae</taxon>
        <taxon>Elasticomyces</taxon>
    </lineage>
</organism>
<reference evidence="8" key="1">
    <citation type="submission" date="2023-08" db="EMBL/GenBank/DDBJ databases">
        <title>Black Yeasts Isolated from many extreme environments.</title>
        <authorList>
            <person name="Coleine C."/>
            <person name="Stajich J.E."/>
            <person name="Selbmann L."/>
        </authorList>
    </citation>
    <scope>NUCLEOTIDE SEQUENCE</scope>
    <source>
        <strain evidence="8">CCFEE 5810</strain>
    </source>
</reference>
<evidence type="ECO:0000256" key="4">
    <source>
        <dbReference type="ARBA" id="ARBA00022989"/>
    </source>
</evidence>
<feature type="transmembrane region" description="Helical" evidence="7">
    <location>
        <begin position="7"/>
        <end position="29"/>
    </location>
</feature>
<accession>A0AAN7VRV9</accession>
<dbReference type="Proteomes" id="UP001310594">
    <property type="component" value="Unassembled WGS sequence"/>
</dbReference>
<dbReference type="AlphaFoldDB" id="A0AAN7VRV9"/>
<comment type="similarity">
    <text evidence="2">Belongs to the UPF0057 (PMP3) family.</text>
</comment>
<gene>
    <name evidence="8" type="ORF">LTR97_006439</name>
</gene>
<evidence type="ECO:0000256" key="3">
    <source>
        <dbReference type="ARBA" id="ARBA00022692"/>
    </source>
</evidence>
<comment type="caution">
    <text evidence="8">The sequence shown here is derived from an EMBL/GenBank/DDBJ whole genome shotgun (WGS) entry which is preliminary data.</text>
</comment>
<keyword evidence="4 7" id="KW-1133">Transmembrane helix</keyword>
<sequence length="151" mass="16623">MITGEQIVLCVFAIFIPTAAVAVHAGLSGHILLNIFLWFVGWAPAVLHAWAVILLYVPRSRRPCQNQVIIIEDRRGSRSKSVGSGHVHRKSCENVHSYRSLEPTRESDYKQPTRNAPADLPTDPPAHPPGDPPAYTPADPPAYTQEPKMGN</sequence>
<evidence type="ECO:0000256" key="7">
    <source>
        <dbReference type="SAM" id="Phobius"/>
    </source>
</evidence>
<evidence type="ECO:0000256" key="6">
    <source>
        <dbReference type="SAM" id="MobiDB-lite"/>
    </source>
</evidence>
<proteinExistence type="inferred from homology"/>